<accession>A0A7S3PW09</accession>
<organism evidence="2">
    <name type="scientific">Chaetoceros debilis</name>
    <dbReference type="NCBI Taxonomy" id="122233"/>
    <lineage>
        <taxon>Eukaryota</taxon>
        <taxon>Sar</taxon>
        <taxon>Stramenopiles</taxon>
        <taxon>Ochrophyta</taxon>
        <taxon>Bacillariophyta</taxon>
        <taxon>Coscinodiscophyceae</taxon>
        <taxon>Chaetocerotophycidae</taxon>
        <taxon>Chaetocerotales</taxon>
        <taxon>Chaetocerotaceae</taxon>
        <taxon>Chaetoceros</taxon>
    </lineage>
</organism>
<proteinExistence type="predicted"/>
<feature type="region of interest" description="Disordered" evidence="1">
    <location>
        <begin position="1"/>
        <end position="58"/>
    </location>
</feature>
<gene>
    <name evidence="2" type="ORF">CDEB00056_LOCUS2327</name>
</gene>
<protein>
    <submittedName>
        <fullName evidence="2">Uncharacterized protein</fullName>
    </submittedName>
</protein>
<evidence type="ECO:0000256" key="1">
    <source>
        <dbReference type="SAM" id="MobiDB-lite"/>
    </source>
</evidence>
<dbReference type="EMBL" id="HBIO01003400">
    <property type="protein sequence ID" value="CAE0457486.1"/>
    <property type="molecule type" value="Transcribed_RNA"/>
</dbReference>
<feature type="region of interest" description="Disordered" evidence="1">
    <location>
        <begin position="80"/>
        <end position="113"/>
    </location>
</feature>
<reference evidence="2" key="1">
    <citation type="submission" date="2021-01" db="EMBL/GenBank/DDBJ databases">
        <authorList>
            <person name="Corre E."/>
            <person name="Pelletier E."/>
            <person name="Niang G."/>
            <person name="Scheremetjew M."/>
            <person name="Finn R."/>
            <person name="Kale V."/>
            <person name="Holt S."/>
            <person name="Cochrane G."/>
            <person name="Meng A."/>
            <person name="Brown T."/>
            <person name="Cohen L."/>
        </authorList>
    </citation>
    <scope>NUCLEOTIDE SEQUENCE</scope>
    <source>
        <strain evidence="2">MM31A-1</strain>
    </source>
</reference>
<dbReference type="AlphaFoldDB" id="A0A7S3PW09"/>
<name>A0A7S3PW09_9STRA</name>
<feature type="compositionally biased region" description="Basic and acidic residues" evidence="1">
    <location>
        <begin position="91"/>
        <end position="100"/>
    </location>
</feature>
<sequence>MSIDAYLQKEQSKASQSIFRNVSPGHDMPSDDSTSEMKMPVPSSSMLPYLRKTQSDDTSVSTIASKRNDVFRAHFAPSYPRSQSRRFRGRGVSDPRMERSNRHRTNQFPPSPQEMTIHDLTSAKEILDSLSSSFSNLMSIFSFGGNLDGSQHDASILKDEDFVFVMSNSYDEIVDTRNEGEAINSFPTRGLDTKQIVSQSGNFLPLQMREERE</sequence>
<evidence type="ECO:0000313" key="2">
    <source>
        <dbReference type="EMBL" id="CAE0457486.1"/>
    </source>
</evidence>